<dbReference type="Proteomes" id="UP001279410">
    <property type="component" value="Unassembled WGS sequence"/>
</dbReference>
<dbReference type="InterPro" id="IPR052464">
    <property type="entry name" value="Synovial_Prolif_Regulator"/>
</dbReference>
<evidence type="ECO:0000313" key="4">
    <source>
        <dbReference type="EMBL" id="GLD47430.1"/>
    </source>
</evidence>
<comment type="caution">
    <text evidence="4">The sequence shown here is derived from an EMBL/GenBank/DDBJ whole genome shotgun (WGS) entry which is preliminary data.</text>
</comment>
<reference evidence="4" key="1">
    <citation type="submission" date="2022-08" db="EMBL/GenBank/DDBJ databases">
        <title>Genome sequencing of akame (Lates japonicus).</title>
        <authorList>
            <person name="Hashiguchi Y."/>
            <person name="Takahashi H."/>
        </authorList>
    </citation>
    <scope>NUCLEOTIDE SEQUENCE</scope>
    <source>
        <strain evidence="4">Kochi</strain>
    </source>
</reference>
<dbReference type="EMBL" id="BRZM01000003">
    <property type="protein sequence ID" value="GLD47430.1"/>
    <property type="molecule type" value="Genomic_DNA"/>
</dbReference>
<organism evidence="4 5">
    <name type="scientific">Lates japonicus</name>
    <name type="common">Japanese lates</name>
    <dbReference type="NCBI Taxonomy" id="270547"/>
    <lineage>
        <taxon>Eukaryota</taxon>
        <taxon>Metazoa</taxon>
        <taxon>Chordata</taxon>
        <taxon>Craniata</taxon>
        <taxon>Vertebrata</taxon>
        <taxon>Euteleostomi</taxon>
        <taxon>Actinopterygii</taxon>
        <taxon>Neopterygii</taxon>
        <taxon>Teleostei</taxon>
        <taxon>Neoteleostei</taxon>
        <taxon>Acanthomorphata</taxon>
        <taxon>Carangaria</taxon>
        <taxon>Carangaria incertae sedis</taxon>
        <taxon>Centropomidae</taxon>
        <taxon>Lates</taxon>
    </lineage>
</organism>
<dbReference type="PROSITE" id="PS00992">
    <property type="entry name" value="SAA"/>
    <property type="match status" value="1"/>
</dbReference>
<evidence type="ECO:0000256" key="2">
    <source>
        <dbReference type="RuleBase" id="RU000539"/>
    </source>
</evidence>
<dbReference type="PANTHER" id="PTHR23424">
    <property type="entry name" value="SERUM AMYLOID A"/>
    <property type="match status" value="1"/>
</dbReference>
<dbReference type="GO" id="GO:0006953">
    <property type="term" value="P:acute-phase response"/>
    <property type="evidence" value="ECO:0007669"/>
    <property type="project" value="UniProtKB-UniRule"/>
</dbReference>
<name>A0AAD3QXQ2_LATJO</name>
<keyword evidence="2" id="KW-0345">HDL</keyword>
<comment type="function">
    <text evidence="2">Major acute phase reactant. Apolipoprotein of the HDL complex.</text>
</comment>
<evidence type="ECO:0000256" key="1">
    <source>
        <dbReference type="ARBA" id="ARBA00007745"/>
    </source>
</evidence>
<accession>A0AAD3QXQ2</accession>
<dbReference type="SMART" id="SM00197">
    <property type="entry name" value="SAA"/>
    <property type="match status" value="1"/>
</dbReference>
<dbReference type="Pfam" id="PF00277">
    <property type="entry name" value="SAA"/>
    <property type="match status" value="1"/>
</dbReference>
<evidence type="ECO:0000256" key="3">
    <source>
        <dbReference type="SAM" id="MobiDB-lite"/>
    </source>
</evidence>
<proteinExistence type="inferred from homology"/>
<protein>
    <recommendedName>
        <fullName evidence="2">Serum amyloid A protein</fullName>
    </recommendedName>
</protein>
<dbReference type="InterPro" id="IPR000096">
    <property type="entry name" value="Serum_amyloid_A"/>
</dbReference>
<feature type="region of interest" description="Disordered" evidence="3">
    <location>
        <begin position="104"/>
        <end position="142"/>
    </location>
</feature>
<dbReference type="FunFam" id="1.10.132.110:FF:000001">
    <property type="entry name" value="Serum amyloid A protein"/>
    <property type="match status" value="1"/>
</dbReference>
<dbReference type="PANTHER" id="PTHR23424:SF29">
    <property type="entry name" value="SERUM AMYLOID A PROTEIN"/>
    <property type="match status" value="1"/>
</dbReference>
<dbReference type="PIRSF" id="PIRSF002472">
    <property type="entry name" value="Serum_amyloid_A"/>
    <property type="match status" value="1"/>
</dbReference>
<comment type="similarity">
    <text evidence="1 2">Belongs to the SAA family.</text>
</comment>
<dbReference type="Gene3D" id="1.10.132.110">
    <property type="entry name" value="Serum amyloid A protein"/>
    <property type="match status" value="1"/>
</dbReference>
<dbReference type="GO" id="GO:0034364">
    <property type="term" value="C:high-density lipoprotein particle"/>
    <property type="evidence" value="ECO:0007669"/>
    <property type="project" value="UniProtKB-UniRule"/>
</dbReference>
<keyword evidence="2" id="KW-0011">Acute phase</keyword>
<gene>
    <name evidence="4" type="ORF">AKAME5_000161000</name>
</gene>
<keyword evidence="5" id="KW-1185">Reference proteome</keyword>
<feature type="compositionally biased region" description="Basic and acidic residues" evidence="3">
    <location>
        <begin position="104"/>
        <end position="132"/>
    </location>
</feature>
<sequence length="142" mass="16116">MDAPALVRPPPLVVLEQALQNMKLFVAGVVLILIVEINAQWYKFPVEAAQGAHDMWRAYSDMREANWKNSDKYFHARGNYDAAQRGAGGRWAAEVISNTREWVQEKMGHGAEDSEADQRANRWGQEGHDPNHFRPAGLPEKY</sequence>
<dbReference type="AlphaFoldDB" id="A0AAD3QXQ2"/>
<evidence type="ECO:0000313" key="5">
    <source>
        <dbReference type="Proteomes" id="UP001279410"/>
    </source>
</evidence>
<dbReference type="PRINTS" id="PR00306">
    <property type="entry name" value="SERUMAMYLOID"/>
</dbReference>